<reference evidence="2 3" key="1">
    <citation type="submission" date="2013-12" db="EMBL/GenBank/DDBJ databases">
        <title>Annotated genome of Streptomyces scopuliridis.</title>
        <authorList>
            <person name="Olson J.B."/>
        </authorList>
    </citation>
    <scope>NUCLEOTIDE SEQUENCE [LARGE SCALE GENOMIC DNA]</scope>
    <source>
        <strain evidence="2 3">RB72</strain>
    </source>
</reference>
<evidence type="ECO:0000313" key="2">
    <source>
        <dbReference type="EMBL" id="PVE09002.1"/>
    </source>
</evidence>
<gene>
    <name evidence="2" type="ORF">Y717_13490</name>
</gene>
<dbReference type="AlphaFoldDB" id="A0A2T7T1H4"/>
<dbReference type="GO" id="GO:0016747">
    <property type="term" value="F:acyltransferase activity, transferring groups other than amino-acyl groups"/>
    <property type="evidence" value="ECO:0007669"/>
    <property type="project" value="UniProtKB-ARBA"/>
</dbReference>
<dbReference type="Pfam" id="PF00109">
    <property type="entry name" value="ketoacyl-synt"/>
    <property type="match status" value="1"/>
</dbReference>
<dbReference type="STRING" id="1440053.GCA_000718095_00013"/>
<dbReference type="Gene3D" id="3.40.47.10">
    <property type="match status" value="1"/>
</dbReference>
<proteinExistence type="predicted"/>
<dbReference type="RefSeq" id="WP_051745218.1">
    <property type="nucleotide sequence ID" value="NZ_AZSP01000250.1"/>
</dbReference>
<comment type="caution">
    <text evidence="2">The sequence shown here is derived from an EMBL/GenBank/DDBJ whole genome shotgun (WGS) entry which is preliminary data.</text>
</comment>
<evidence type="ECO:0000313" key="3">
    <source>
        <dbReference type="Proteomes" id="UP000245992"/>
    </source>
</evidence>
<organism evidence="2 3">
    <name type="scientific">Streptomyces scopuliridis RB72</name>
    <dbReference type="NCBI Taxonomy" id="1440053"/>
    <lineage>
        <taxon>Bacteria</taxon>
        <taxon>Bacillati</taxon>
        <taxon>Actinomycetota</taxon>
        <taxon>Actinomycetes</taxon>
        <taxon>Kitasatosporales</taxon>
        <taxon>Streptomycetaceae</taxon>
        <taxon>Streptomyces</taxon>
    </lineage>
</organism>
<sequence>MNNTAHTAHPTGYAAGVSVTAHALHVPGADGTTAGAASALFTSVAPEPACGPDEAHTVLGRKGLLYKEDSTRLALCAVHRAFGLPPGKLREPLPGAADTAVVVSSNFGNVRTVRDIVAEMRAGSGHDVSPLNGPNASSNVIASTLAIRYGFTGPNLMVCGGATSGLDAVRLGALLLRAGRARRVVVVGVEPDDEVARGLAALRPGGAGLRSAAACVVLEPEAEGPRLGSVRHHARPGAPAEAGAPAALRLAAPGTADISGGVDLTDHVGETYGAVGVLQLAVAAAWLSSGERSGGALITCGDDEDGYASVRLDPAGDRVPAGAC</sequence>
<dbReference type="InterPro" id="IPR016039">
    <property type="entry name" value="Thiolase-like"/>
</dbReference>
<dbReference type="Proteomes" id="UP000245992">
    <property type="component" value="Unassembled WGS sequence"/>
</dbReference>
<dbReference type="InterPro" id="IPR014030">
    <property type="entry name" value="Ketoacyl_synth_N"/>
</dbReference>
<keyword evidence="3" id="KW-1185">Reference proteome</keyword>
<feature type="domain" description="Beta-ketoacyl synthase-like N-terminal" evidence="1">
    <location>
        <begin position="70"/>
        <end position="224"/>
    </location>
</feature>
<dbReference type="SUPFAM" id="SSF53901">
    <property type="entry name" value="Thiolase-like"/>
    <property type="match status" value="1"/>
</dbReference>
<protein>
    <recommendedName>
        <fullName evidence="1">Beta-ketoacyl synthase-like N-terminal domain-containing protein</fullName>
    </recommendedName>
</protein>
<accession>A0A2T7T1H4</accession>
<dbReference type="OrthoDB" id="3364148at2"/>
<evidence type="ECO:0000259" key="1">
    <source>
        <dbReference type="Pfam" id="PF00109"/>
    </source>
</evidence>
<name>A0A2T7T1H4_9ACTN</name>
<dbReference type="EMBL" id="AZSP01000250">
    <property type="protein sequence ID" value="PVE09002.1"/>
    <property type="molecule type" value="Genomic_DNA"/>
</dbReference>